<feature type="domain" description="Alpha-D-phosphohexomutase alpha/beta/alpha" evidence="13">
    <location>
        <begin position="186"/>
        <end position="289"/>
    </location>
</feature>
<keyword evidence="8 10" id="KW-0460">Magnesium</keyword>
<comment type="catalytic activity">
    <reaction evidence="1">
        <text>alpha-D-mannose 1-phosphate = D-mannose 6-phosphate</text>
        <dbReference type="Rhea" id="RHEA:11140"/>
        <dbReference type="ChEBI" id="CHEBI:58409"/>
        <dbReference type="ChEBI" id="CHEBI:58735"/>
        <dbReference type="EC" id="5.4.2.8"/>
    </reaction>
</comment>
<evidence type="ECO:0000256" key="9">
    <source>
        <dbReference type="ARBA" id="ARBA00023235"/>
    </source>
</evidence>
<evidence type="ECO:0000256" key="2">
    <source>
        <dbReference type="ARBA" id="ARBA00001946"/>
    </source>
</evidence>
<dbReference type="PRINTS" id="PR00509">
    <property type="entry name" value="PGMPMM"/>
</dbReference>
<dbReference type="PROSITE" id="PS00710">
    <property type="entry name" value="PGM_PMM"/>
    <property type="match status" value="1"/>
</dbReference>
<dbReference type="RefSeq" id="WP_289364968.1">
    <property type="nucleotide sequence ID" value="NZ_JAUCBP010000007.1"/>
</dbReference>
<dbReference type="InterPro" id="IPR005844">
    <property type="entry name" value="A-D-PHexomutase_a/b/a-I"/>
</dbReference>
<name>A0ABT7SWW1_9ALTE</name>
<dbReference type="CDD" id="cd03089">
    <property type="entry name" value="PMM_PGM"/>
    <property type="match status" value="1"/>
</dbReference>
<dbReference type="PANTHER" id="PTHR43771">
    <property type="entry name" value="PHOSPHOMANNOMUTASE"/>
    <property type="match status" value="1"/>
</dbReference>
<evidence type="ECO:0000256" key="3">
    <source>
        <dbReference type="ARBA" id="ARBA00004699"/>
    </source>
</evidence>
<dbReference type="Proteomes" id="UP001234343">
    <property type="component" value="Unassembled WGS sequence"/>
</dbReference>
<dbReference type="InterPro" id="IPR036900">
    <property type="entry name" value="A-D-PHexomutase_C_sf"/>
</dbReference>
<feature type="domain" description="Alpha-D-phosphohexomutase alpha/beta/alpha" evidence="14">
    <location>
        <begin position="294"/>
        <end position="402"/>
    </location>
</feature>
<evidence type="ECO:0000256" key="5">
    <source>
        <dbReference type="ARBA" id="ARBA00012730"/>
    </source>
</evidence>
<evidence type="ECO:0000259" key="14">
    <source>
        <dbReference type="Pfam" id="PF02880"/>
    </source>
</evidence>
<dbReference type="InterPro" id="IPR005841">
    <property type="entry name" value="Alpha-D-phosphohexomutase_SF"/>
</dbReference>
<evidence type="ECO:0000256" key="1">
    <source>
        <dbReference type="ARBA" id="ARBA00000586"/>
    </source>
</evidence>
<evidence type="ECO:0000259" key="11">
    <source>
        <dbReference type="Pfam" id="PF00408"/>
    </source>
</evidence>
<keyword evidence="6" id="KW-0597">Phosphoprotein</keyword>
<sequence length="487" mass="52701">MTKAITCFKAYDIRGKLVEQLDENIAYRIGKALVETLAAKTIVVGSDVRLTSAPLKQALAAGAIDAGATVTDIGMVGTEEIYFATKDLGVDAGIEVTASHNPIDYNGMKIVKAGSVPISGDTGLHDIQRLAESYDDAEIQANLAQYAAAGYPVASESEFISGVALVTESALAASGQYSQENHRRVYVEHVCSYVDINNLNGQKLVVNAGNGAAGPALDAIANYMQEKGVQIEFVRVHHEPDGTFPNGIPNPLLPESRDDTASVVKQTGANMGIAWDGDFDRCFLFDENGDFIEGYYIVGLLAEAFLTKHSNAKIIYDPRVYWNTEAVVEAANGQPIKSKTGHAFIKERMRKEDAVYGGEMSAHHYFRDFAYCDSGMIPWLLVAELIATKGQPLSTMVSDRIAAFPSSGEINSLLKDADAALARVVDHYQSSATVLDDTDGVGMEFGNWRFNLRKSNTEPVIRLNVESKGDIALMEEKTAELLALIRA</sequence>
<dbReference type="EMBL" id="JAUCBP010000007">
    <property type="protein sequence ID" value="MDM7860678.1"/>
    <property type="molecule type" value="Genomic_DNA"/>
</dbReference>
<dbReference type="SUPFAM" id="SSF53738">
    <property type="entry name" value="Phosphoglucomutase, first 3 domains"/>
    <property type="match status" value="3"/>
</dbReference>
<feature type="domain" description="Alpha-D-phosphohexomutase C-terminal" evidence="11">
    <location>
        <begin position="409"/>
        <end position="476"/>
    </location>
</feature>
<comment type="caution">
    <text evidence="15">The sequence shown here is derived from an EMBL/GenBank/DDBJ whole genome shotgun (WGS) entry which is preliminary data.</text>
</comment>
<dbReference type="InterPro" id="IPR005846">
    <property type="entry name" value="A-D-PHexomutase_a/b/a-III"/>
</dbReference>
<reference evidence="15 16" key="1">
    <citation type="submission" date="2023-06" db="EMBL/GenBank/DDBJ databases">
        <title>Alteromonas sp. ASW11-36 isolated from intertidal sand.</title>
        <authorList>
            <person name="Li Y."/>
        </authorList>
    </citation>
    <scope>NUCLEOTIDE SEQUENCE [LARGE SCALE GENOMIC DNA]</scope>
    <source>
        <strain evidence="15 16">ASW11-36</strain>
    </source>
</reference>
<dbReference type="Pfam" id="PF02878">
    <property type="entry name" value="PGM_PMM_I"/>
    <property type="match status" value="1"/>
</dbReference>
<dbReference type="PANTHER" id="PTHR43771:SF1">
    <property type="entry name" value="PHOSPHOMANNOMUTASE"/>
    <property type="match status" value="1"/>
</dbReference>
<dbReference type="Gene3D" id="3.40.120.10">
    <property type="entry name" value="Alpha-D-Glucose-1,6-Bisphosphate, subunit A, domain 3"/>
    <property type="match status" value="3"/>
</dbReference>
<dbReference type="Pfam" id="PF00408">
    <property type="entry name" value="PGM_PMM_IV"/>
    <property type="match status" value="1"/>
</dbReference>
<feature type="domain" description="Alpha-D-phosphohexomutase alpha/beta/alpha" evidence="12">
    <location>
        <begin position="8"/>
        <end position="135"/>
    </location>
</feature>
<comment type="similarity">
    <text evidence="4 10">Belongs to the phosphohexose mutase family.</text>
</comment>
<organism evidence="15 16">
    <name type="scientific">Alteromonas arenosi</name>
    <dbReference type="NCBI Taxonomy" id="3055817"/>
    <lineage>
        <taxon>Bacteria</taxon>
        <taxon>Pseudomonadati</taxon>
        <taxon>Pseudomonadota</taxon>
        <taxon>Gammaproteobacteria</taxon>
        <taxon>Alteromonadales</taxon>
        <taxon>Alteromonadaceae</taxon>
        <taxon>Alteromonas/Salinimonas group</taxon>
        <taxon>Alteromonas</taxon>
    </lineage>
</organism>
<dbReference type="Pfam" id="PF02879">
    <property type="entry name" value="PGM_PMM_II"/>
    <property type="match status" value="1"/>
</dbReference>
<evidence type="ECO:0000256" key="4">
    <source>
        <dbReference type="ARBA" id="ARBA00010231"/>
    </source>
</evidence>
<dbReference type="InterPro" id="IPR016066">
    <property type="entry name" value="A-D-PHexomutase_CS"/>
</dbReference>
<keyword evidence="16" id="KW-1185">Reference proteome</keyword>
<evidence type="ECO:0000313" key="16">
    <source>
        <dbReference type="Proteomes" id="UP001234343"/>
    </source>
</evidence>
<protein>
    <recommendedName>
        <fullName evidence="5">phosphomannomutase</fullName>
        <ecNumber evidence="5">5.4.2.8</ecNumber>
    </recommendedName>
</protein>
<comment type="pathway">
    <text evidence="3">Nucleotide-sugar biosynthesis; GDP-alpha-D-mannose biosynthesis; alpha-D-mannose 1-phosphate from D-fructose 6-phosphate: step 2/2.</text>
</comment>
<dbReference type="InterPro" id="IPR005845">
    <property type="entry name" value="A-D-PHexomutase_a/b/a-II"/>
</dbReference>
<dbReference type="EC" id="5.4.2.8" evidence="5"/>
<dbReference type="Gene3D" id="3.30.310.50">
    <property type="entry name" value="Alpha-D-phosphohexomutase, C-terminal domain"/>
    <property type="match status" value="1"/>
</dbReference>
<dbReference type="GO" id="GO:0004615">
    <property type="term" value="F:phosphomannomutase activity"/>
    <property type="evidence" value="ECO:0007669"/>
    <property type="project" value="UniProtKB-EC"/>
</dbReference>
<dbReference type="SUPFAM" id="SSF55957">
    <property type="entry name" value="Phosphoglucomutase, C-terminal domain"/>
    <property type="match status" value="1"/>
</dbReference>
<comment type="cofactor">
    <cofactor evidence="2">
        <name>Mg(2+)</name>
        <dbReference type="ChEBI" id="CHEBI:18420"/>
    </cofactor>
</comment>
<evidence type="ECO:0000313" key="15">
    <source>
        <dbReference type="EMBL" id="MDM7860678.1"/>
    </source>
</evidence>
<evidence type="ECO:0000256" key="8">
    <source>
        <dbReference type="ARBA" id="ARBA00022842"/>
    </source>
</evidence>
<evidence type="ECO:0000256" key="10">
    <source>
        <dbReference type="RuleBase" id="RU004326"/>
    </source>
</evidence>
<accession>A0ABT7SWW1</accession>
<gene>
    <name evidence="15" type="ORF">QTP81_08725</name>
</gene>
<dbReference type="InterPro" id="IPR005843">
    <property type="entry name" value="A-D-PHexomutase_C"/>
</dbReference>
<dbReference type="Pfam" id="PF02880">
    <property type="entry name" value="PGM_PMM_III"/>
    <property type="match status" value="1"/>
</dbReference>
<evidence type="ECO:0000256" key="7">
    <source>
        <dbReference type="ARBA" id="ARBA00022723"/>
    </source>
</evidence>
<evidence type="ECO:0000259" key="12">
    <source>
        <dbReference type="Pfam" id="PF02878"/>
    </source>
</evidence>
<proteinExistence type="inferred from homology"/>
<evidence type="ECO:0000259" key="13">
    <source>
        <dbReference type="Pfam" id="PF02879"/>
    </source>
</evidence>
<dbReference type="InterPro" id="IPR016055">
    <property type="entry name" value="A-D-PHexomutase_a/b/a-I/II/III"/>
</dbReference>
<keyword evidence="7 10" id="KW-0479">Metal-binding</keyword>
<keyword evidence="9 15" id="KW-0413">Isomerase</keyword>
<evidence type="ECO:0000256" key="6">
    <source>
        <dbReference type="ARBA" id="ARBA00022553"/>
    </source>
</evidence>